<dbReference type="OrthoDB" id="5296720at2759"/>
<sequence length="363" mass="41258">MSCEIHTSPLESLPNELLDQIIAYLSTEPASVGQLHHAPSLELTHSPTKDLKQLALCSSRFLRLVRPLLFSHAYLDLHDEPAFQAFITTSGLNRNVTSLVVLGEDKPDHPNDPFWWRRVLQYLDPKYVVVIASPPFLGSTLGTPIMNAHSWAFEIDLQILALRQESQMDSSQLPDLESCSSLLTSRAWKSMSFNESSSLKSYHHYEYFLSTVPSILGEWGANSIRVARLLPQSRVELLDVLHGLTHFSYTAVFPFFNHSQLVLDAVTEMHNLQRLDIRLAPCPGNHVTEVEQRGPMDLSDPWMELSTSYSLVGYTVNKMENLKEFRCNDLHVEGMRDELLATLGDVIDERTWVHDGKGVWRRH</sequence>
<dbReference type="AlphaFoldDB" id="A0A9W4HDI6"/>
<gene>
    <name evidence="1" type="ORF">POLS_LOCUS1227</name>
</gene>
<accession>A0A9W4HDI6</accession>
<dbReference type="Proteomes" id="UP001153618">
    <property type="component" value="Unassembled WGS sequence"/>
</dbReference>
<evidence type="ECO:0008006" key="3">
    <source>
        <dbReference type="Google" id="ProtNLM"/>
    </source>
</evidence>
<evidence type="ECO:0000313" key="2">
    <source>
        <dbReference type="Proteomes" id="UP001153618"/>
    </source>
</evidence>
<dbReference type="EMBL" id="CAJVOS010000010">
    <property type="protein sequence ID" value="CAG7978523.1"/>
    <property type="molecule type" value="Genomic_DNA"/>
</dbReference>
<comment type="caution">
    <text evidence="1">The sequence shown here is derived from an EMBL/GenBank/DDBJ whole genome shotgun (WGS) entry which is preliminary data.</text>
</comment>
<protein>
    <recommendedName>
        <fullName evidence="3">F-box domain-containing protein</fullName>
    </recommendedName>
</protein>
<organism evidence="1 2">
    <name type="scientific">Penicillium olsonii</name>
    <dbReference type="NCBI Taxonomy" id="99116"/>
    <lineage>
        <taxon>Eukaryota</taxon>
        <taxon>Fungi</taxon>
        <taxon>Dikarya</taxon>
        <taxon>Ascomycota</taxon>
        <taxon>Pezizomycotina</taxon>
        <taxon>Eurotiomycetes</taxon>
        <taxon>Eurotiomycetidae</taxon>
        <taxon>Eurotiales</taxon>
        <taxon>Aspergillaceae</taxon>
        <taxon>Penicillium</taxon>
    </lineage>
</organism>
<name>A0A9W4HDI6_PENOL</name>
<keyword evidence="2" id="KW-1185">Reference proteome</keyword>
<evidence type="ECO:0000313" key="1">
    <source>
        <dbReference type="EMBL" id="CAG7978523.1"/>
    </source>
</evidence>
<proteinExistence type="predicted"/>
<reference evidence="1" key="1">
    <citation type="submission" date="2021-07" db="EMBL/GenBank/DDBJ databases">
        <authorList>
            <person name="Branca A.L. A."/>
        </authorList>
    </citation>
    <scope>NUCLEOTIDE SEQUENCE</scope>
</reference>